<gene>
    <name evidence="1" type="ORF">ABID46_002565</name>
</gene>
<evidence type="ECO:0000313" key="2">
    <source>
        <dbReference type="Proteomes" id="UP001549146"/>
    </source>
</evidence>
<reference evidence="1 2" key="1">
    <citation type="submission" date="2024-06" db="EMBL/GenBank/DDBJ databases">
        <title>Genomic Encyclopedia of Type Strains, Phase IV (KMG-IV): sequencing the most valuable type-strain genomes for metagenomic binning, comparative biology and taxonomic classification.</title>
        <authorList>
            <person name="Goeker M."/>
        </authorList>
    </citation>
    <scope>NUCLEOTIDE SEQUENCE [LARGE SCALE GENOMIC DNA]</scope>
    <source>
        <strain evidence="1 2">DSM 29388</strain>
    </source>
</reference>
<name>A0ABV2LWN2_9FLAO</name>
<dbReference type="Proteomes" id="UP001549146">
    <property type="component" value="Unassembled WGS sequence"/>
</dbReference>
<sequence>MTTIEKQLEQKSKILKGLEKAFENLLLFKKKNNSVLVIQKGDKVEKIHPDNFIHPHPHSQSQAD</sequence>
<dbReference type="RefSeq" id="WP_354510695.1">
    <property type="nucleotide sequence ID" value="NZ_JBEPMO010000025.1"/>
</dbReference>
<protein>
    <submittedName>
        <fullName evidence="1">ADP-glucose pyrophosphorylase</fullName>
    </submittedName>
</protein>
<accession>A0ABV2LWN2</accession>
<dbReference type="EMBL" id="JBEPMO010000025">
    <property type="protein sequence ID" value="MET3732973.1"/>
    <property type="molecule type" value="Genomic_DNA"/>
</dbReference>
<evidence type="ECO:0000313" key="1">
    <source>
        <dbReference type="EMBL" id="MET3732973.1"/>
    </source>
</evidence>
<keyword evidence="2" id="KW-1185">Reference proteome</keyword>
<proteinExistence type="predicted"/>
<comment type="caution">
    <text evidence="1">The sequence shown here is derived from an EMBL/GenBank/DDBJ whole genome shotgun (WGS) entry which is preliminary data.</text>
</comment>
<organism evidence="1 2">
    <name type="scientific">Moheibacter stercoris</name>
    <dbReference type="NCBI Taxonomy" id="1628251"/>
    <lineage>
        <taxon>Bacteria</taxon>
        <taxon>Pseudomonadati</taxon>
        <taxon>Bacteroidota</taxon>
        <taxon>Flavobacteriia</taxon>
        <taxon>Flavobacteriales</taxon>
        <taxon>Weeksellaceae</taxon>
        <taxon>Moheibacter</taxon>
    </lineage>
</organism>